<proteinExistence type="inferred from homology"/>
<comment type="caution">
    <text evidence="12">The sequence shown here is derived from an EMBL/GenBank/DDBJ whole genome shotgun (WGS) entry which is preliminary data.</text>
</comment>
<evidence type="ECO:0000256" key="9">
    <source>
        <dbReference type="HAMAP-Rule" id="MF_00911"/>
    </source>
</evidence>
<comment type="function">
    <text evidence="9">Essential cell division protein.</text>
</comment>
<evidence type="ECO:0000256" key="1">
    <source>
        <dbReference type="ARBA" id="ARBA00004370"/>
    </source>
</evidence>
<evidence type="ECO:0000256" key="6">
    <source>
        <dbReference type="ARBA" id="ARBA00022989"/>
    </source>
</evidence>
<accession>A0AA35VEB1</accession>
<dbReference type="Proteomes" id="UP001176960">
    <property type="component" value="Unassembled WGS sequence"/>
</dbReference>
<dbReference type="InterPro" id="IPR026579">
    <property type="entry name" value="FtsQ"/>
</dbReference>
<feature type="domain" description="POTRA" evidence="11">
    <location>
        <begin position="75"/>
        <end position="143"/>
    </location>
</feature>
<dbReference type="RefSeq" id="WP_289840735.1">
    <property type="nucleotide sequence ID" value="NZ_CATKSH010000019.1"/>
</dbReference>
<keyword evidence="5 9" id="KW-0812">Transmembrane</keyword>
<evidence type="ECO:0000259" key="11">
    <source>
        <dbReference type="PROSITE" id="PS51779"/>
    </source>
</evidence>
<gene>
    <name evidence="9" type="primary">ftsQ</name>
    <name evidence="12" type="ORF">LMG32879_002478</name>
</gene>
<dbReference type="Gene3D" id="3.40.50.11690">
    <property type="entry name" value="Cell division protein FtsQ/DivIB"/>
    <property type="match status" value="1"/>
</dbReference>
<dbReference type="HAMAP" id="MF_00911">
    <property type="entry name" value="FtsQ_subfam"/>
    <property type="match status" value="1"/>
</dbReference>
<feature type="compositionally biased region" description="Basic and acidic residues" evidence="10">
    <location>
        <begin position="289"/>
        <end position="298"/>
    </location>
</feature>
<evidence type="ECO:0000256" key="10">
    <source>
        <dbReference type="SAM" id="MobiDB-lite"/>
    </source>
</evidence>
<evidence type="ECO:0000256" key="2">
    <source>
        <dbReference type="ARBA" id="ARBA00022475"/>
    </source>
</evidence>
<feature type="compositionally biased region" description="Basic and acidic residues" evidence="10">
    <location>
        <begin position="313"/>
        <end position="339"/>
    </location>
</feature>
<keyword evidence="6 9" id="KW-1133">Transmembrane helix</keyword>
<dbReference type="InterPro" id="IPR005548">
    <property type="entry name" value="Cell_div_FtsQ/DivIB_C"/>
</dbReference>
<dbReference type="EMBL" id="CATKSH010000019">
    <property type="protein sequence ID" value="CAI9121631.1"/>
    <property type="molecule type" value="Genomic_DNA"/>
</dbReference>
<dbReference type="Gene3D" id="3.10.20.310">
    <property type="entry name" value="membrane protein fhac"/>
    <property type="match status" value="1"/>
</dbReference>
<keyword evidence="4 9" id="KW-0132">Cell division</keyword>
<evidence type="ECO:0000256" key="5">
    <source>
        <dbReference type="ARBA" id="ARBA00022692"/>
    </source>
</evidence>
<dbReference type="Pfam" id="PF08478">
    <property type="entry name" value="POTRA_1"/>
    <property type="match status" value="1"/>
</dbReference>
<dbReference type="GO" id="GO:0032153">
    <property type="term" value="C:cell division site"/>
    <property type="evidence" value="ECO:0007669"/>
    <property type="project" value="UniProtKB-UniRule"/>
</dbReference>
<sequence>MTGRRTSQRPRESFANDRPSRWKILWRRHRRTLPLIVFLAMLVGLGVGVSAILHDTDSEARFAPLRAKLIELMPLRVREISISGRHLTTENSLMEALGTHVGAPMFGISVEAARKRIDALPFVDHAIVERHLPDTIIVRLTERSPVAVWQTHGQFELINARGERVPDQGMKGKDAEAFVKLPLVVGDGANVAAGSLIEALDAQPTVKTFVIAAVRVGQRRWNLSLRDGTTVMLPEGQEPAALARLATYQASHRLLERPVVSIDMRLPDRLIIHENPSAQPAATPPAADRSADRPKDAATEGAPTEGPAAGHADPGDHSARDRKPGKTSDPASEREGPNP</sequence>
<evidence type="ECO:0000256" key="4">
    <source>
        <dbReference type="ARBA" id="ARBA00022618"/>
    </source>
</evidence>
<evidence type="ECO:0000256" key="3">
    <source>
        <dbReference type="ARBA" id="ARBA00022519"/>
    </source>
</evidence>
<dbReference type="PROSITE" id="PS51779">
    <property type="entry name" value="POTRA"/>
    <property type="match status" value="1"/>
</dbReference>
<comment type="subcellular location">
    <subcellularLocation>
        <location evidence="9">Cell inner membrane</location>
        <topology evidence="9">Single-pass type II membrane protein</topology>
    </subcellularLocation>
    <subcellularLocation>
        <location evidence="1">Membrane</location>
    </subcellularLocation>
    <text evidence="9">Localizes to the division septum.</text>
</comment>
<dbReference type="PANTHER" id="PTHR35851">
    <property type="entry name" value="CELL DIVISION PROTEIN FTSQ"/>
    <property type="match status" value="1"/>
</dbReference>
<protein>
    <recommendedName>
        <fullName evidence="9">Cell division protein FtsQ</fullName>
    </recommendedName>
</protein>
<dbReference type="InterPro" id="IPR034746">
    <property type="entry name" value="POTRA"/>
</dbReference>
<dbReference type="GO" id="GO:0043093">
    <property type="term" value="P:FtsZ-dependent cytokinesis"/>
    <property type="evidence" value="ECO:0007669"/>
    <property type="project" value="UniProtKB-UniRule"/>
</dbReference>
<reference evidence="12" key="1">
    <citation type="submission" date="2023-03" db="EMBL/GenBank/DDBJ databases">
        <authorList>
            <person name="Cleenwerck I."/>
        </authorList>
    </citation>
    <scope>NUCLEOTIDE SEQUENCE</scope>
    <source>
        <strain evidence="12">LMG 32879</strain>
    </source>
</reference>
<keyword evidence="13" id="KW-1185">Reference proteome</keyword>
<comment type="similarity">
    <text evidence="9">Belongs to the FtsQ/DivIB family. FtsQ subfamily.</text>
</comment>
<dbReference type="InterPro" id="IPR045335">
    <property type="entry name" value="FtsQ_C_sf"/>
</dbReference>
<keyword evidence="3 9" id="KW-0997">Cell inner membrane</keyword>
<dbReference type="GO" id="GO:0090529">
    <property type="term" value="P:cell septum assembly"/>
    <property type="evidence" value="ECO:0007669"/>
    <property type="project" value="InterPro"/>
</dbReference>
<feature type="compositionally biased region" description="Low complexity" evidence="10">
    <location>
        <begin position="276"/>
        <end position="287"/>
    </location>
</feature>
<evidence type="ECO:0000313" key="13">
    <source>
        <dbReference type="Proteomes" id="UP001176960"/>
    </source>
</evidence>
<evidence type="ECO:0000313" key="12">
    <source>
        <dbReference type="EMBL" id="CAI9121631.1"/>
    </source>
</evidence>
<organism evidence="12 13">
    <name type="scientific">Brytella acorum</name>
    <dbReference type="NCBI Taxonomy" id="2959299"/>
    <lineage>
        <taxon>Bacteria</taxon>
        <taxon>Pseudomonadati</taxon>
        <taxon>Pseudomonadota</taxon>
        <taxon>Alphaproteobacteria</taxon>
        <taxon>Acetobacterales</taxon>
        <taxon>Acetobacteraceae</taxon>
        <taxon>Brytella</taxon>
    </lineage>
</organism>
<dbReference type="PANTHER" id="PTHR35851:SF1">
    <property type="entry name" value="CELL DIVISION PROTEIN FTSQ"/>
    <property type="match status" value="1"/>
</dbReference>
<evidence type="ECO:0000256" key="8">
    <source>
        <dbReference type="ARBA" id="ARBA00023306"/>
    </source>
</evidence>
<feature type="transmembrane region" description="Helical" evidence="9">
    <location>
        <begin position="33"/>
        <end position="53"/>
    </location>
</feature>
<feature type="region of interest" description="Disordered" evidence="10">
    <location>
        <begin position="274"/>
        <end position="339"/>
    </location>
</feature>
<keyword evidence="8 9" id="KW-0131">Cell cycle</keyword>
<keyword evidence="7 9" id="KW-0472">Membrane</keyword>
<dbReference type="InterPro" id="IPR013685">
    <property type="entry name" value="POTRA_FtsQ_type"/>
</dbReference>
<dbReference type="Pfam" id="PF03799">
    <property type="entry name" value="FtsQ_DivIB_C"/>
    <property type="match status" value="1"/>
</dbReference>
<dbReference type="GO" id="GO:0005886">
    <property type="term" value="C:plasma membrane"/>
    <property type="evidence" value="ECO:0007669"/>
    <property type="project" value="UniProtKB-SubCell"/>
</dbReference>
<evidence type="ECO:0000256" key="7">
    <source>
        <dbReference type="ARBA" id="ARBA00023136"/>
    </source>
</evidence>
<keyword evidence="2 9" id="KW-1003">Cell membrane</keyword>
<dbReference type="AlphaFoldDB" id="A0AA35VEB1"/>
<name>A0AA35VEB1_9PROT</name>